<dbReference type="AlphaFoldDB" id="A0A9J5W7G9"/>
<evidence type="ECO:0000313" key="1">
    <source>
        <dbReference type="EMBL" id="KAG5571579.1"/>
    </source>
</evidence>
<proteinExistence type="predicted"/>
<comment type="caution">
    <text evidence="1">The sequence shown here is derived from an EMBL/GenBank/DDBJ whole genome shotgun (WGS) entry which is preliminary data.</text>
</comment>
<keyword evidence="2" id="KW-1185">Reference proteome</keyword>
<dbReference type="Proteomes" id="UP000824120">
    <property type="component" value="Chromosome 12"/>
</dbReference>
<gene>
    <name evidence="1" type="ORF">H5410_061345</name>
</gene>
<evidence type="ECO:0000313" key="2">
    <source>
        <dbReference type="Proteomes" id="UP000824120"/>
    </source>
</evidence>
<organism evidence="1 2">
    <name type="scientific">Solanum commersonii</name>
    <name type="common">Commerson's wild potato</name>
    <name type="synonym">Commerson's nightshade</name>
    <dbReference type="NCBI Taxonomy" id="4109"/>
    <lineage>
        <taxon>Eukaryota</taxon>
        <taxon>Viridiplantae</taxon>
        <taxon>Streptophyta</taxon>
        <taxon>Embryophyta</taxon>
        <taxon>Tracheophyta</taxon>
        <taxon>Spermatophyta</taxon>
        <taxon>Magnoliopsida</taxon>
        <taxon>eudicotyledons</taxon>
        <taxon>Gunneridae</taxon>
        <taxon>Pentapetalae</taxon>
        <taxon>asterids</taxon>
        <taxon>lamiids</taxon>
        <taxon>Solanales</taxon>
        <taxon>Solanaceae</taxon>
        <taxon>Solanoideae</taxon>
        <taxon>Solaneae</taxon>
        <taxon>Solanum</taxon>
    </lineage>
</organism>
<reference evidence="1 2" key="1">
    <citation type="submission" date="2020-09" db="EMBL/GenBank/DDBJ databases">
        <title>De no assembly of potato wild relative species, Solanum commersonii.</title>
        <authorList>
            <person name="Cho K."/>
        </authorList>
    </citation>
    <scope>NUCLEOTIDE SEQUENCE [LARGE SCALE GENOMIC DNA]</scope>
    <source>
        <strain evidence="1">LZ3.2</strain>
        <tissue evidence="1">Leaf</tissue>
    </source>
</reference>
<dbReference type="EMBL" id="JACXVP010000012">
    <property type="protein sequence ID" value="KAG5571579.1"/>
    <property type="molecule type" value="Genomic_DNA"/>
</dbReference>
<sequence>MKICAAKVYLAQLVGIADTLCDFPFHLHLRVFIHWGTGNCFTELLGDASTAPFPRRLDLFLQDSAHWNIRRDLRPFSDSPNGLGNLQAIFSLFF</sequence>
<protein>
    <submittedName>
        <fullName evidence="1">Uncharacterized protein</fullName>
    </submittedName>
</protein>
<name>A0A9J5W7G9_SOLCO</name>
<accession>A0A9J5W7G9</accession>